<evidence type="ECO:0000256" key="2">
    <source>
        <dbReference type="SAM" id="SignalP"/>
    </source>
</evidence>
<sequence length="540" mass="56524">MHKYLVLLACIGFTAAVHVVAPGVTTQYHAQDELGQYAYGYSGGPSAKEEVRTADGITRGAYSYIDGHGLVQSAAYVSDSANGFRVAATNLPVGPAVPASPAVVAAAPAVAAVAPAVAAVTPAVAAVAPAAAAPVVVEARARLAGLFGLHHLKKRAVAAVVQPYTNYPGSTAPLVHAPVVHTPLISAYAAHPWTGLVHVLKKRDLIAVGPLEHPYDAVRRVAQAVQVHNEGVRNTLGVIPLGSPADNLDVAITKQAHLHQLAVEGARNTYGVHLLKKRDLIALGHYDPINAARTAAHLVQLHNEGVRNTLGVVPLGSPADSLDVAITKQAHLHQVAAEGLRNTLGYHVLKKRALVALGLYDPYNAARSVAQAVQVHNEGVRNTLGVIPLGSPADTPDVAITKQAHLHQVAAEGVRNTLGLHVLKKRALVALGLYDPYNAARSVAQAVQVHNEGVRNTAGIIPLGSPADTPEVAITKQAHLHQVAIEGARNTLGAYPLIHRLKRSPSPQLIVPAVVPAVRGFAYHTTTYANPLLTHTLVHV</sequence>
<feature type="signal peptide" evidence="2">
    <location>
        <begin position="1"/>
        <end position="16"/>
    </location>
</feature>
<feature type="chain" id="PRO_5043620665" description="Cuticle protein 6" evidence="2">
    <location>
        <begin position="17"/>
        <end position="540"/>
    </location>
</feature>
<evidence type="ECO:0000313" key="3">
    <source>
        <dbReference type="EMBL" id="KAK9501492.1"/>
    </source>
</evidence>
<reference evidence="3 4" key="1">
    <citation type="submission" date="2022-12" db="EMBL/GenBank/DDBJ databases">
        <title>Chromosome-level genome assembly of true bugs.</title>
        <authorList>
            <person name="Ma L."/>
            <person name="Li H."/>
        </authorList>
    </citation>
    <scope>NUCLEOTIDE SEQUENCE [LARGE SCALE GENOMIC DNA]</scope>
    <source>
        <strain evidence="3">Lab_2022b</strain>
    </source>
</reference>
<dbReference type="PANTHER" id="PTHR10380:SF196">
    <property type="entry name" value="CUTICULAR PROTEIN 72EA"/>
    <property type="match status" value="1"/>
</dbReference>
<evidence type="ECO:0000313" key="4">
    <source>
        <dbReference type="Proteomes" id="UP001461498"/>
    </source>
</evidence>
<dbReference type="PANTHER" id="PTHR10380">
    <property type="entry name" value="CUTICLE PROTEIN"/>
    <property type="match status" value="1"/>
</dbReference>
<dbReference type="EMBL" id="JAPXFL010000009">
    <property type="protein sequence ID" value="KAK9501492.1"/>
    <property type="molecule type" value="Genomic_DNA"/>
</dbReference>
<protein>
    <recommendedName>
        <fullName evidence="5">Cuticle protein 6</fullName>
    </recommendedName>
</protein>
<keyword evidence="1" id="KW-0193">Cuticle</keyword>
<proteinExistence type="predicted"/>
<organism evidence="3 4">
    <name type="scientific">Rhynocoris fuscipes</name>
    <dbReference type="NCBI Taxonomy" id="488301"/>
    <lineage>
        <taxon>Eukaryota</taxon>
        <taxon>Metazoa</taxon>
        <taxon>Ecdysozoa</taxon>
        <taxon>Arthropoda</taxon>
        <taxon>Hexapoda</taxon>
        <taxon>Insecta</taxon>
        <taxon>Pterygota</taxon>
        <taxon>Neoptera</taxon>
        <taxon>Paraneoptera</taxon>
        <taxon>Hemiptera</taxon>
        <taxon>Heteroptera</taxon>
        <taxon>Panheteroptera</taxon>
        <taxon>Cimicomorpha</taxon>
        <taxon>Reduviidae</taxon>
        <taxon>Harpactorinae</taxon>
        <taxon>Harpactorini</taxon>
        <taxon>Rhynocoris</taxon>
    </lineage>
</organism>
<keyword evidence="4" id="KW-1185">Reference proteome</keyword>
<dbReference type="Pfam" id="PF00379">
    <property type="entry name" value="Chitin_bind_4"/>
    <property type="match status" value="1"/>
</dbReference>
<dbReference type="GO" id="GO:0008010">
    <property type="term" value="F:structural constituent of chitin-based larval cuticle"/>
    <property type="evidence" value="ECO:0007669"/>
    <property type="project" value="TreeGrafter"/>
</dbReference>
<dbReference type="Proteomes" id="UP001461498">
    <property type="component" value="Unassembled WGS sequence"/>
</dbReference>
<keyword evidence="2" id="KW-0732">Signal</keyword>
<evidence type="ECO:0008006" key="5">
    <source>
        <dbReference type="Google" id="ProtNLM"/>
    </source>
</evidence>
<dbReference type="GO" id="GO:0062129">
    <property type="term" value="C:chitin-based extracellular matrix"/>
    <property type="evidence" value="ECO:0007669"/>
    <property type="project" value="TreeGrafter"/>
</dbReference>
<name>A0AAW1CY19_9HEMI</name>
<dbReference type="InterPro" id="IPR000618">
    <property type="entry name" value="Insect_cuticle"/>
</dbReference>
<evidence type="ECO:0000256" key="1">
    <source>
        <dbReference type="PROSITE-ProRule" id="PRU00497"/>
    </source>
</evidence>
<accession>A0AAW1CY19</accession>
<dbReference type="PROSITE" id="PS51155">
    <property type="entry name" value="CHIT_BIND_RR_2"/>
    <property type="match status" value="1"/>
</dbReference>
<gene>
    <name evidence="3" type="ORF">O3M35_012207</name>
</gene>
<dbReference type="InterPro" id="IPR050468">
    <property type="entry name" value="Cuticle_Struct_Prot"/>
</dbReference>
<dbReference type="AlphaFoldDB" id="A0AAW1CY19"/>
<comment type="caution">
    <text evidence="3">The sequence shown here is derived from an EMBL/GenBank/DDBJ whole genome shotgun (WGS) entry which is preliminary data.</text>
</comment>